<sequence length="409" mass="44319">DDAIFHMENDFGAHHYERIQVVVRHARGCWLTDDKGNKYLDCLAAYSAANPGHHHPAITGAVMDALTGHYASVLSNVVFTDPLGVFLSEAAGFAPQMAPRFGSHGNKVLPKNGGVESVETAIKTMRYYGFKQKGIPDGNQEIIVFNNNFHGRTISVVSFSSSKKYKEGFGPLTPGFVSVEFGDLDAVKNAVTPNTCGILVEPFQGEGGMIIPPKGFLAGLRKLCDENDLLLVADEIQVGMGRTGKKFCFEHENIVPDGVILGKALSGGLVPLSVFITNAALMDMVFSKGSDGSTFGGYPLACVAGTASLKVFEQEKLAEQAARKGDILKQRIQEIADRSVHVKEVRGKGLFIGIEVKDGNAMDFCRKLLKLGVVVNDSHGHTIRISPPLVINEEEMDFLVDRLEKVLIE</sequence>
<dbReference type="InterPro" id="IPR015422">
    <property type="entry name" value="PyrdxlP-dep_Trfase_small"/>
</dbReference>
<name>A0A931CTB1_9BACT</name>
<dbReference type="GO" id="GO:0030170">
    <property type="term" value="F:pyridoxal phosphate binding"/>
    <property type="evidence" value="ECO:0007669"/>
    <property type="project" value="InterPro"/>
</dbReference>
<evidence type="ECO:0000256" key="5">
    <source>
        <dbReference type="ARBA" id="ARBA00022679"/>
    </source>
</evidence>
<dbReference type="EC" id="2.6.1.13" evidence="3"/>
<dbReference type="PIRSF" id="PIRSF000521">
    <property type="entry name" value="Transaminase_4ab_Lys_Orn"/>
    <property type="match status" value="1"/>
</dbReference>
<dbReference type="Gene3D" id="3.40.640.10">
    <property type="entry name" value="Type I PLP-dependent aspartate aminotransferase-like (Major domain)"/>
    <property type="match status" value="1"/>
</dbReference>
<accession>A0A931CTB1</accession>
<comment type="similarity">
    <text evidence="8">Belongs to the class-III pyridoxal-phosphate-dependent aminotransferase family.</text>
</comment>
<dbReference type="SUPFAM" id="SSF53383">
    <property type="entry name" value="PLP-dependent transferases"/>
    <property type="match status" value="1"/>
</dbReference>
<dbReference type="Proteomes" id="UP000706172">
    <property type="component" value="Unassembled WGS sequence"/>
</dbReference>
<comment type="caution">
    <text evidence="9">The sequence shown here is derived from an EMBL/GenBank/DDBJ whole genome shotgun (WGS) entry which is preliminary data.</text>
</comment>
<dbReference type="InterPro" id="IPR015421">
    <property type="entry name" value="PyrdxlP-dep_Trfase_major"/>
</dbReference>
<dbReference type="InterPro" id="IPR049704">
    <property type="entry name" value="Aminotrans_3_PPA_site"/>
</dbReference>
<evidence type="ECO:0000256" key="7">
    <source>
        <dbReference type="ARBA" id="ARBA00030587"/>
    </source>
</evidence>
<dbReference type="InterPro" id="IPR015424">
    <property type="entry name" value="PyrdxlP-dep_Trfase"/>
</dbReference>
<feature type="non-terminal residue" evidence="9">
    <location>
        <position position="1"/>
    </location>
</feature>
<dbReference type="PANTHER" id="PTHR11986:SF18">
    <property type="entry name" value="ORNITHINE AMINOTRANSFERASE, MITOCHONDRIAL"/>
    <property type="match status" value="1"/>
</dbReference>
<dbReference type="GO" id="GO:0004587">
    <property type="term" value="F:ornithine aminotransferase activity"/>
    <property type="evidence" value="ECO:0007669"/>
    <property type="project" value="UniProtKB-EC"/>
</dbReference>
<comment type="pathway">
    <text evidence="2">Amino-acid biosynthesis; L-proline biosynthesis; L-glutamate 5-semialdehyde from L-ornithine: step 1/1.</text>
</comment>
<keyword evidence="6 8" id="KW-0663">Pyridoxal phosphate</keyword>
<protein>
    <recommendedName>
        <fullName evidence="3">ornithine aminotransferase</fullName>
        <ecNumber evidence="3">2.6.1.13</ecNumber>
    </recommendedName>
    <alternativeName>
        <fullName evidence="7">Ornithine--oxo-acid aminotransferase</fullName>
    </alternativeName>
</protein>
<dbReference type="GO" id="GO:0042802">
    <property type="term" value="F:identical protein binding"/>
    <property type="evidence" value="ECO:0007669"/>
    <property type="project" value="TreeGrafter"/>
</dbReference>
<gene>
    <name evidence="9" type="ORF">H0S81_01070</name>
</gene>
<evidence type="ECO:0000256" key="8">
    <source>
        <dbReference type="RuleBase" id="RU003560"/>
    </source>
</evidence>
<keyword evidence="5" id="KW-0808">Transferase</keyword>
<dbReference type="FunFam" id="3.40.640.10:FF:000011">
    <property type="entry name" value="Ornithine aminotransferase"/>
    <property type="match status" value="1"/>
</dbReference>
<dbReference type="PROSITE" id="PS00600">
    <property type="entry name" value="AA_TRANSFER_CLASS_3"/>
    <property type="match status" value="1"/>
</dbReference>
<keyword evidence="4 9" id="KW-0032">Aminotransferase</keyword>
<organism evidence="9 10">
    <name type="scientific">Desulfotignum balticum</name>
    <dbReference type="NCBI Taxonomy" id="115781"/>
    <lineage>
        <taxon>Bacteria</taxon>
        <taxon>Pseudomonadati</taxon>
        <taxon>Thermodesulfobacteriota</taxon>
        <taxon>Desulfobacteria</taxon>
        <taxon>Desulfobacterales</taxon>
        <taxon>Desulfobacteraceae</taxon>
        <taxon>Desulfotignum</taxon>
    </lineage>
</organism>
<evidence type="ECO:0000313" key="10">
    <source>
        <dbReference type="Proteomes" id="UP000706172"/>
    </source>
</evidence>
<reference evidence="9" key="1">
    <citation type="submission" date="2020-07" db="EMBL/GenBank/DDBJ databases">
        <title>Severe corrosion of carbon steel in oil field produced water can be linked to methanogenic archaea containing a special type of NiFe hydrogenase.</title>
        <authorList>
            <person name="Lahme S."/>
            <person name="Mand J."/>
            <person name="Longwell J."/>
            <person name="Smith R."/>
            <person name="Enning D."/>
        </authorList>
    </citation>
    <scope>NUCLEOTIDE SEQUENCE</scope>
    <source>
        <strain evidence="9">MIC098Bin6</strain>
    </source>
</reference>
<evidence type="ECO:0000256" key="4">
    <source>
        <dbReference type="ARBA" id="ARBA00022576"/>
    </source>
</evidence>
<dbReference type="PANTHER" id="PTHR11986">
    <property type="entry name" value="AMINOTRANSFERASE CLASS III"/>
    <property type="match status" value="1"/>
</dbReference>
<dbReference type="Gene3D" id="3.90.1150.10">
    <property type="entry name" value="Aspartate Aminotransferase, domain 1"/>
    <property type="match status" value="1"/>
</dbReference>
<evidence type="ECO:0000256" key="1">
    <source>
        <dbReference type="ARBA" id="ARBA00001933"/>
    </source>
</evidence>
<evidence type="ECO:0000313" key="9">
    <source>
        <dbReference type="EMBL" id="MBG0778510.1"/>
    </source>
</evidence>
<dbReference type="Pfam" id="PF00202">
    <property type="entry name" value="Aminotran_3"/>
    <property type="match status" value="1"/>
</dbReference>
<proteinExistence type="inferred from homology"/>
<dbReference type="InterPro" id="IPR050103">
    <property type="entry name" value="Class-III_PLP-dep_AT"/>
</dbReference>
<dbReference type="EMBL" id="JACCQK010000038">
    <property type="protein sequence ID" value="MBG0778510.1"/>
    <property type="molecule type" value="Genomic_DNA"/>
</dbReference>
<evidence type="ECO:0000256" key="2">
    <source>
        <dbReference type="ARBA" id="ARBA00004998"/>
    </source>
</evidence>
<dbReference type="CDD" id="cd00610">
    <property type="entry name" value="OAT_like"/>
    <property type="match status" value="1"/>
</dbReference>
<evidence type="ECO:0000256" key="6">
    <source>
        <dbReference type="ARBA" id="ARBA00022898"/>
    </source>
</evidence>
<dbReference type="AlphaFoldDB" id="A0A931CTB1"/>
<evidence type="ECO:0000256" key="3">
    <source>
        <dbReference type="ARBA" id="ARBA00012924"/>
    </source>
</evidence>
<comment type="cofactor">
    <cofactor evidence="1">
        <name>pyridoxal 5'-phosphate</name>
        <dbReference type="ChEBI" id="CHEBI:597326"/>
    </cofactor>
</comment>
<dbReference type="InterPro" id="IPR005814">
    <property type="entry name" value="Aminotrans_3"/>
</dbReference>